<comment type="caution">
    <text evidence="1">The sequence shown here is derived from an EMBL/GenBank/DDBJ whole genome shotgun (WGS) entry which is preliminary data.</text>
</comment>
<protein>
    <submittedName>
        <fullName evidence="1">Chk1 protein kinase</fullName>
        <ecNumber evidence="1">2.7.13.3</ecNumber>
    </submittedName>
</protein>
<dbReference type="EC" id="2.7.13.3" evidence="1"/>
<dbReference type="PANTHER" id="PTHR43642">
    <property type="entry name" value="HYBRID SIGNAL TRANSDUCTION HISTIDINE KINASE G"/>
    <property type="match status" value="1"/>
</dbReference>
<gene>
    <name evidence="1" type="primary">CHK1_1</name>
    <name evidence="1" type="ORF">LTR16_004670</name>
</gene>
<evidence type="ECO:0000313" key="2">
    <source>
        <dbReference type="Proteomes" id="UP001357485"/>
    </source>
</evidence>
<evidence type="ECO:0000313" key="1">
    <source>
        <dbReference type="EMBL" id="KAK5255110.1"/>
    </source>
</evidence>
<dbReference type="InterPro" id="IPR053159">
    <property type="entry name" value="Hybrid_Histidine_Kinase"/>
</dbReference>
<dbReference type="GO" id="GO:0004673">
    <property type="term" value="F:protein histidine kinase activity"/>
    <property type="evidence" value="ECO:0007669"/>
    <property type="project" value="UniProtKB-EC"/>
</dbReference>
<feature type="non-terminal residue" evidence="1">
    <location>
        <position position="394"/>
    </location>
</feature>
<name>A0ABR0LX20_9PEZI</name>
<dbReference type="PANTHER" id="PTHR43642:SF1">
    <property type="entry name" value="HYBRID SIGNAL TRANSDUCTION HISTIDINE KINASE G"/>
    <property type="match status" value="1"/>
</dbReference>
<keyword evidence="1" id="KW-0808">Transferase</keyword>
<proteinExistence type="predicted"/>
<dbReference type="Proteomes" id="UP001357485">
    <property type="component" value="Unassembled WGS sequence"/>
</dbReference>
<keyword evidence="1" id="KW-0418">Kinase</keyword>
<accession>A0ABR0LX20</accession>
<reference evidence="1 2" key="1">
    <citation type="submission" date="2023-08" db="EMBL/GenBank/DDBJ databases">
        <title>Black Yeasts Isolated from many extreme environments.</title>
        <authorList>
            <person name="Coleine C."/>
            <person name="Stajich J.E."/>
            <person name="Selbmann L."/>
        </authorList>
    </citation>
    <scope>NUCLEOTIDE SEQUENCE [LARGE SCALE GENOMIC DNA]</scope>
    <source>
        <strain evidence="1 2">CCFEE 536</strain>
    </source>
</reference>
<dbReference type="EMBL" id="JAVRRA010008855">
    <property type="protein sequence ID" value="KAK5255110.1"/>
    <property type="molecule type" value="Genomic_DNA"/>
</dbReference>
<keyword evidence="2" id="KW-1185">Reference proteome</keyword>
<sequence>MELIQTTFNKTKDPVDKTPSWILLSRIQAVRGDSRGAFQALKQCLADLGIQIQETTWEECDDDFRTVCSKLQATERDKLPARLPSEDRTLLTMGAVLVEMLSAAFWSNSLLFYQMTLKMINLHLQHGTVPQFGLGYVHLASIAIARFDLIDFGLELGGVAKRLFEDYQDDAYTIGRGQTLHSLFIGHLEGHLKDQLPVLDRAMGATVSAGDKILYSAELWSGRGDEALGVTRCARRRGAAALAMGPPWRGLSNRGFVTQKASNPERPLTIYRSYLLVALVLFGFHKDAVRLGETLLGNMDDIWCMRYVYSNLFYLSLSYLSLIREEPSRQDRDELLNRVASARKKLHLVSSSSNVNYNVLAAEVADVNGDYIEAMGRYEAALDHASLYGFILDE</sequence>
<organism evidence="1 2">
    <name type="scientific">Cryomyces antarcticus</name>
    <dbReference type="NCBI Taxonomy" id="329879"/>
    <lineage>
        <taxon>Eukaryota</taxon>
        <taxon>Fungi</taxon>
        <taxon>Dikarya</taxon>
        <taxon>Ascomycota</taxon>
        <taxon>Pezizomycotina</taxon>
        <taxon>Dothideomycetes</taxon>
        <taxon>Dothideomycetes incertae sedis</taxon>
        <taxon>Cryomyces</taxon>
    </lineage>
</organism>